<evidence type="ECO:0000313" key="15">
    <source>
        <dbReference type="EMBL" id="HIU13333.1"/>
    </source>
</evidence>
<gene>
    <name evidence="15" type="ORF">IAD15_04615</name>
</gene>
<dbReference type="InterPro" id="IPR006700">
    <property type="entry name" value="RsmE"/>
</dbReference>
<dbReference type="InterPro" id="IPR029026">
    <property type="entry name" value="tRNA_m1G_MTases_N"/>
</dbReference>
<sequence length="248" mass="29015">MQRYMILNTQMDAQHVQMNEEDTFHMRKVMRMSKGDQVYVIDEDEQVYLCTLLDEKSGLLKIEQRCEEDHELDVHVRLIYGLPKLDKFEMVIQKATELGVEEIVPFLSARSLIRTDASRFSKKRVRYEKIIKEALEQSERTRRVRLHDPMTLKELQAFVFDHGLVAYEEDSRSHEHHHFADTLTQLKAGDWLNIVVGPEGGLEISEVNALTELGYVRCSLGKRILRSETAPLYMLSVIGFYRELKEEL</sequence>
<dbReference type="SUPFAM" id="SSF75217">
    <property type="entry name" value="alpha/beta knot"/>
    <property type="match status" value="1"/>
</dbReference>
<dbReference type="Gene3D" id="3.40.1280.10">
    <property type="match status" value="1"/>
</dbReference>
<dbReference type="NCBIfam" id="TIGR00046">
    <property type="entry name" value="RsmE family RNA methyltransferase"/>
    <property type="match status" value="1"/>
</dbReference>
<accession>A0A9D1KZ98</accession>
<dbReference type="EMBL" id="DVMJ01000040">
    <property type="protein sequence ID" value="HIU13333.1"/>
    <property type="molecule type" value="Genomic_DNA"/>
</dbReference>
<comment type="caution">
    <text evidence="15">The sequence shown here is derived from an EMBL/GenBank/DDBJ whole genome shotgun (WGS) entry which is preliminary data.</text>
</comment>
<evidence type="ECO:0000256" key="5">
    <source>
        <dbReference type="ARBA" id="ARBA00022490"/>
    </source>
</evidence>
<comment type="catalytic activity">
    <reaction evidence="11 12">
        <text>uridine(1498) in 16S rRNA + S-adenosyl-L-methionine = N(3)-methyluridine(1498) in 16S rRNA + S-adenosyl-L-homocysteine + H(+)</text>
        <dbReference type="Rhea" id="RHEA:42920"/>
        <dbReference type="Rhea" id="RHEA-COMP:10283"/>
        <dbReference type="Rhea" id="RHEA-COMP:10284"/>
        <dbReference type="ChEBI" id="CHEBI:15378"/>
        <dbReference type="ChEBI" id="CHEBI:57856"/>
        <dbReference type="ChEBI" id="CHEBI:59789"/>
        <dbReference type="ChEBI" id="CHEBI:65315"/>
        <dbReference type="ChEBI" id="CHEBI:74502"/>
        <dbReference type="EC" id="2.1.1.193"/>
    </reaction>
</comment>
<dbReference type="InterPro" id="IPR046887">
    <property type="entry name" value="RsmE_PUA-like"/>
</dbReference>
<dbReference type="CDD" id="cd18084">
    <property type="entry name" value="RsmE-like"/>
    <property type="match status" value="1"/>
</dbReference>
<dbReference type="GO" id="GO:0070475">
    <property type="term" value="P:rRNA base methylation"/>
    <property type="evidence" value="ECO:0007669"/>
    <property type="project" value="TreeGrafter"/>
</dbReference>
<evidence type="ECO:0000256" key="7">
    <source>
        <dbReference type="ARBA" id="ARBA00022603"/>
    </source>
</evidence>
<evidence type="ECO:0000256" key="2">
    <source>
        <dbReference type="ARBA" id="ARBA00005528"/>
    </source>
</evidence>
<feature type="domain" description="Ribosomal RNA small subunit methyltransferase E PUA-like" evidence="14">
    <location>
        <begin position="20"/>
        <end position="62"/>
    </location>
</feature>
<dbReference type="GO" id="GO:0070042">
    <property type="term" value="F:rRNA (uridine-N3-)-methyltransferase activity"/>
    <property type="evidence" value="ECO:0007669"/>
    <property type="project" value="TreeGrafter"/>
</dbReference>
<evidence type="ECO:0000256" key="3">
    <source>
        <dbReference type="ARBA" id="ARBA00012328"/>
    </source>
</evidence>
<keyword evidence="8 12" id="KW-0808">Transferase</keyword>
<dbReference type="Pfam" id="PF20260">
    <property type="entry name" value="PUA_4"/>
    <property type="match status" value="1"/>
</dbReference>
<dbReference type="Pfam" id="PF04452">
    <property type="entry name" value="Methyltrans_RNA"/>
    <property type="match status" value="1"/>
</dbReference>
<dbReference type="PIRSF" id="PIRSF015601">
    <property type="entry name" value="MTase_slr0722"/>
    <property type="match status" value="1"/>
</dbReference>
<organism evidence="15 16">
    <name type="scientific">Candidatus Fimiplasma intestinipullorum</name>
    <dbReference type="NCBI Taxonomy" id="2840825"/>
    <lineage>
        <taxon>Bacteria</taxon>
        <taxon>Bacillati</taxon>
        <taxon>Bacillota</taxon>
        <taxon>Clostridia</taxon>
        <taxon>Eubacteriales</taxon>
        <taxon>Candidatus Fimiplasma</taxon>
    </lineage>
</organism>
<evidence type="ECO:0000256" key="9">
    <source>
        <dbReference type="ARBA" id="ARBA00022691"/>
    </source>
</evidence>
<reference evidence="15" key="1">
    <citation type="submission" date="2020-10" db="EMBL/GenBank/DDBJ databases">
        <authorList>
            <person name="Gilroy R."/>
        </authorList>
    </citation>
    <scope>NUCLEOTIDE SEQUENCE</scope>
    <source>
        <strain evidence="15">CHK195-11698</strain>
    </source>
</reference>
<dbReference type="InterPro" id="IPR029028">
    <property type="entry name" value="Alpha/beta_knot_MTases"/>
</dbReference>
<evidence type="ECO:0000313" key="16">
    <source>
        <dbReference type="Proteomes" id="UP000824175"/>
    </source>
</evidence>
<feature type="domain" description="Ribosomal RNA small subunit methyltransferase E methyltransferase" evidence="13">
    <location>
        <begin position="71"/>
        <end position="238"/>
    </location>
</feature>
<dbReference type="PANTHER" id="PTHR30027:SF3">
    <property type="entry name" value="16S RRNA (URACIL(1498)-N(3))-METHYLTRANSFERASE"/>
    <property type="match status" value="1"/>
</dbReference>
<reference evidence="15" key="2">
    <citation type="journal article" date="2021" name="PeerJ">
        <title>Extensive microbial diversity within the chicken gut microbiome revealed by metagenomics and culture.</title>
        <authorList>
            <person name="Gilroy R."/>
            <person name="Ravi A."/>
            <person name="Getino M."/>
            <person name="Pursley I."/>
            <person name="Horton D.L."/>
            <person name="Alikhan N.F."/>
            <person name="Baker D."/>
            <person name="Gharbi K."/>
            <person name="Hall N."/>
            <person name="Watson M."/>
            <person name="Adriaenssens E.M."/>
            <person name="Foster-Nyarko E."/>
            <person name="Jarju S."/>
            <person name="Secka A."/>
            <person name="Antonio M."/>
            <person name="Oren A."/>
            <person name="Chaudhuri R.R."/>
            <person name="La Ragione R."/>
            <person name="Hildebrand F."/>
            <person name="Pallen M.J."/>
        </authorList>
    </citation>
    <scope>NUCLEOTIDE SEQUENCE</scope>
    <source>
        <strain evidence="15">CHK195-11698</strain>
    </source>
</reference>
<comment type="similarity">
    <text evidence="2 12">Belongs to the RNA methyltransferase RsmE family.</text>
</comment>
<name>A0A9D1KZ98_9FIRM</name>
<dbReference type="InterPro" id="IPR046886">
    <property type="entry name" value="RsmE_MTase_dom"/>
</dbReference>
<evidence type="ECO:0000259" key="13">
    <source>
        <dbReference type="Pfam" id="PF04452"/>
    </source>
</evidence>
<protein>
    <recommendedName>
        <fullName evidence="4 12">Ribosomal RNA small subunit methyltransferase E</fullName>
        <ecNumber evidence="3 12">2.1.1.193</ecNumber>
    </recommendedName>
</protein>
<dbReference type="SUPFAM" id="SSF88697">
    <property type="entry name" value="PUA domain-like"/>
    <property type="match status" value="1"/>
</dbReference>
<dbReference type="InterPro" id="IPR015947">
    <property type="entry name" value="PUA-like_sf"/>
</dbReference>
<comment type="function">
    <text evidence="10 12">Specifically methylates the N3 position of the uracil ring of uridine 1498 (m3U1498) in 16S rRNA. Acts on the fully assembled 30S ribosomal subunit.</text>
</comment>
<keyword evidence="9 12" id="KW-0949">S-adenosyl-L-methionine</keyword>
<evidence type="ECO:0000259" key="14">
    <source>
        <dbReference type="Pfam" id="PF20260"/>
    </source>
</evidence>
<evidence type="ECO:0000256" key="11">
    <source>
        <dbReference type="ARBA" id="ARBA00047944"/>
    </source>
</evidence>
<keyword evidence="6 12" id="KW-0698">rRNA processing</keyword>
<dbReference type="Proteomes" id="UP000824175">
    <property type="component" value="Unassembled WGS sequence"/>
</dbReference>
<evidence type="ECO:0000256" key="4">
    <source>
        <dbReference type="ARBA" id="ARBA00013673"/>
    </source>
</evidence>
<keyword evidence="5 12" id="KW-0963">Cytoplasm</keyword>
<evidence type="ECO:0000256" key="6">
    <source>
        <dbReference type="ARBA" id="ARBA00022552"/>
    </source>
</evidence>
<dbReference type="AlphaFoldDB" id="A0A9D1KZ98"/>
<evidence type="ECO:0000256" key="10">
    <source>
        <dbReference type="ARBA" id="ARBA00025699"/>
    </source>
</evidence>
<keyword evidence="7 12" id="KW-0489">Methyltransferase</keyword>
<evidence type="ECO:0000256" key="8">
    <source>
        <dbReference type="ARBA" id="ARBA00022679"/>
    </source>
</evidence>
<dbReference type="EC" id="2.1.1.193" evidence="3 12"/>
<proteinExistence type="inferred from homology"/>
<dbReference type="PANTHER" id="PTHR30027">
    <property type="entry name" value="RIBOSOMAL RNA SMALL SUBUNIT METHYLTRANSFERASE E"/>
    <property type="match status" value="1"/>
</dbReference>
<evidence type="ECO:0000256" key="1">
    <source>
        <dbReference type="ARBA" id="ARBA00004496"/>
    </source>
</evidence>
<evidence type="ECO:0000256" key="12">
    <source>
        <dbReference type="PIRNR" id="PIRNR015601"/>
    </source>
</evidence>
<comment type="subcellular location">
    <subcellularLocation>
        <location evidence="1 12">Cytoplasm</location>
    </subcellularLocation>
</comment>
<dbReference type="GO" id="GO:0005737">
    <property type="term" value="C:cytoplasm"/>
    <property type="evidence" value="ECO:0007669"/>
    <property type="project" value="UniProtKB-SubCell"/>
</dbReference>